<feature type="domain" description="ShKT" evidence="2">
    <location>
        <begin position="26"/>
        <end position="54"/>
    </location>
</feature>
<feature type="disulfide bond" evidence="1">
    <location>
        <begin position="183"/>
        <end position="196"/>
    </location>
</feature>
<evidence type="ECO:0000313" key="4">
    <source>
        <dbReference type="Proteomes" id="UP000675881"/>
    </source>
</evidence>
<sequence>MDYTRMRLFVFIILIFLIDWSFTKKCTDKHNKCDYEKCMEKTYREECQNTCGACECKDHLHDCGSKDMNCSLSSVLFQCPYTCQLCEKDYCGNIMLCKRSCKLCAKECKDYGTKVLCAGYNGTNQCKKSHYTRNLWESCKDIDDKCDFKLCIKEEYRTKYKETCGVCQCKDYDMDCGSKISDCHNQKIYTQCQQTCGLCGDFCGNKLLNEHCDHFHSNNKCSDDYVKSVCKRSCGECDNICKDYATQILCKGYKGSGKCNQYDYTKNACRETCGLCSNKEF</sequence>
<dbReference type="OrthoDB" id="10518551at2759"/>
<feature type="disulfide bond" evidence="1">
    <location>
        <begin position="212"/>
        <end position="230"/>
    </location>
</feature>
<feature type="disulfide bond" evidence="1">
    <location>
        <begin position="221"/>
        <end position="234"/>
    </location>
</feature>
<dbReference type="Proteomes" id="UP000675881">
    <property type="component" value="Chromosome 2"/>
</dbReference>
<dbReference type="PROSITE" id="PS51670">
    <property type="entry name" value="SHKT"/>
    <property type="match status" value="4"/>
</dbReference>
<gene>
    <name evidence="3" type="ORF">LSAA_6583</name>
</gene>
<reference evidence="3" key="1">
    <citation type="submission" date="2021-02" db="EMBL/GenBank/DDBJ databases">
        <authorList>
            <person name="Bekaert M."/>
        </authorList>
    </citation>
    <scope>NUCLEOTIDE SEQUENCE</scope>
    <source>
        <strain evidence="3">IoA-00</strain>
    </source>
</reference>
<feature type="domain" description="ShKT" evidence="2">
    <location>
        <begin position="241"/>
        <end position="276"/>
    </location>
</feature>
<organism evidence="3 4">
    <name type="scientific">Lepeophtheirus salmonis</name>
    <name type="common">Salmon louse</name>
    <name type="synonym">Caligus salmonis</name>
    <dbReference type="NCBI Taxonomy" id="72036"/>
    <lineage>
        <taxon>Eukaryota</taxon>
        <taxon>Metazoa</taxon>
        <taxon>Ecdysozoa</taxon>
        <taxon>Arthropoda</taxon>
        <taxon>Crustacea</taxon>
        <taxon>Multicrustacea</taxon>
        <taxon>Hexanauplia</taxon>
        <taxon>Copepoda</taxon>
        <taxon>Siphonostomatoida</taxon>
        <taxon>Caligidae</taxon>
        <taxon>Lepeophtheirus</taxon>
    </lineage>
</organism>
<evidence type="ECO:0000256" key="1">
    <source>
        <dbReference type="PROSITE-ProRule" id="PRU01005"/>
    </source>
</evidence>
<comment type="caution">
    <text evidence="1">Lacks conserved residue(s) required for the propagation of feature annotation.</text>
</comment>
<protein>
    <submittedName>
        <fullName evidence="3">(salmon louse) hypothetical protein</fullName>
    </submittedName>
</protein>
<keyword evidence="1" id="KW-1015">Disulfide bond</keyword>
<evidence type="ECO:0000259" key="2">
    <source>
        <dbReference type="PROSITE" id="PS51670"/>
    </source>
</evidence>
<dbReference type="EMBL" id="HG994581">
    <property type="protein sequence ID" value="CAF2870365.1"/>
    <property type="molecule type" value="Genomic_DNA"/>
</dbReference>
<proteinExistence type="predicted"/>
<dbReference type="Pfam" id="PF01549">
    <property type="entry name" value="ShK"/>
    <property type="match status" value="4"/>
</dbReference>
<accession>A0A7R8CNA4</accession>
<evidence type="ECO:0000313" key="3">
    <source>
        <dbReference type="EMBL" id="CAF2870365.1"/>
    </source>
</evidence>
<feature type="disulfide bond" evidence="1">
    <location>
        <begin position="203"/>
        <end position="237"/>
    </location>
</feature>
<name>A0A7R8CNA4_LEPSM</name>
<feature type="disulfide bond" evidence="1">
    <location>
        <begin position="38"/>
        <end position="51"/>
    </location>
</feature>
<dbReference type="InterPro" id="IPR003582">
    <property type="entry name" value="ShKT_dom"/>
</dbReference>
<dbReference type="AlphaFoldDB" id="A0A7R8CNA4"/>
<feature type="domain" description="ShKT" evidence="2">
    <location>
        <begin position="203"/>
        <end position="237"/>
    </location>
</feature>
<dbReference type="SMART" id="SM00254">
    <property type="entry name" value="ShKT"/>
    <property type="match status" value="4"/>
</dbReference>
<feature type="domain" description="ShKT" evidence="2">
    <location>
        <begin position="169"/>
        <end position="199"/>
    </location>
</feature>
<keyword evidence="4" id="KW-1185">Reference proteome</keyword>